<keyword evidence="2" id="KW-1185">Reference proteome</keyword>
<sequence length="79" mass="8922">RASCQWRDDEGAATVCGETIFCKDVAQHLRVHGVKLINRGENVVCNWEGCSASIQRNNIVRHIYIHLGHHRDKGHSSCQ</sequence>
<dbReference type="AlphaFoldDB" id="A0AAD4BJL2"/>
<name>A0AAD4BJL2_BOLED</name>
<reference evidence="1" key="2">
    <citation type="journal article" date="2020" name="Nat. Commun.">
        <title>Large-scale genome sequencing of mycorrhizal fungi provides insights into the early evolution of symbiotic traits.</title>
        <authorList>
            <person name="Miyauchi S."/>
            <person name="Kiss E."/>
            <person name="Kuo A."/>
            <person name="Drula E."/>
            <person name="Kohler A."/>
            <person name="Sanchez-Garcia M."/>
            <person name="Morin E."/>
            <person name="Andreopoulos B."/>
            <person name="Barry K.W."/>
            <person name="Bonito G."/>
            <person name="Buee M."/>
            <person name="Carver A."/>
            <person name="Chen C."/>
            <person name="Cichocki N."/>
            <person name="Clum A."/>
            <person name="Culley D."/>
            <person name="Crous P.W."/>
            <person name="Fauchery L."/>
            <person name="Girlanda M."/>
            <person name="Hayes R.D."/>
            <person name="Keri Z."/>
            <person name="LaButti K."/>
            <person name="Lipzen A."/>
            <person name="Lombard V."/>
            <person name="Magnuson J."/>
            <person name="Maillard F."/>
            <person name="Murat C."/>
            <person name="Nolan M."/>
            <person name="Ohm R.A."/>
            <person name="Pangilinan J."/>
            <person name="Pereira M.F."/>
            <person name="Perotto S."/>
            <person name="Peter M."/>
            <person name="Pfister S."/>
            <person name="Riley R."/>
            <person name="Sitrit Y."/>
            <person name="Stielow J.B."/>
            <person name="Szollosi G."/>
            <person name="Zifcakova L."/>
            <person name="Stursova M."/>
            <person name="Spatafora J.W."/>
            <person name="Tedersoo L."/>
            <person name="Vaario L.M."/>
            <person name="Yamada A."/>
            <person name="Yan M."/>
            <person name="Wang P."/>
            <person name="Xu J."/>
            <person name="Bruns T."/>
            <person name="Baldrian P."/>
            <person name="Vilgalys R."/>
            <person name="Dunand C."/>
            <person name="Henrissat B."/>
            <person name="Grigoriev I.V."/>
            <person name="Hibbett D."/>
            <person name="Nagy L.G."/>
            <person name="Martin F.M."/>
        </authorList>
    </citation>
    <scope>NUCLEOTIDE SEQUENCE</scope>
    <source>
        <strain evidence="1">BED1</strain>
    </source>
</reference>
<organism evidence="1 2">
    <name type="scientific">Boletus edulis BED1</name>
    <dbReference type="NCBI Taxonomy" id="1328754"/>
    <lineage>
        <taxon>Eukaryota</taxon>
        <taxon>Fungi</taxon>
        <taxon>Dikarya</taxon>
        <taxon>Basidiomycota</taxon>
        <taxon>Agaricomycotina</taxon>
        <taxon>Agaricomycetes</taxon>
        <taxon>Agaricomycetidae</taxon>
        <taxon>Boletales</taxon>
        <taxon>Boletineae</taxon>
        <taxon>Boletaceae</taxon>
        <taxon>Boletoideae</taxon>
        <taxon>Boletus</taxon>
    </lineage>
</organism>
<evidence type="ECO:0000313" key="2">
    <source>
        <dbReference type="Proteomes" id="UP001194468"/>
    </source>
</evidence>
<dbReference type="Proteomes" id="UP001194468">
    <property type="component" value="Unassembled WGS sequence"/>
</dbReference>
<reference evidence="1" key="1">
    <citation type="submission" date="2019-10" db="EMBL/GenBank/DDBJ databases">
        <authorList>
            <consortium name="DOE Joint Genome Institute"/>
            <person name="Kuo A."/>
            <person name="Miyauchi S."/>
            <person name="Kiss E."/>
            <person name="Drula E."/>
            <person name="Kohler A."/>
            <person name="Sanchez-Garcia M."/>
            <person name="Andreopoulos B."/>
            <person name="Barry K.W."/>
            <person name="Bonito G."/>
            <person name="Buee M."/>
            <person name="Carver A."/>
            <person name="Chen C."/>
            <person name="Cichocki N."/>
            <person name="Clum A."/>
            <person name="Culley D."/>
            <person name="Crous P.W."/>
            <person name="Fauchery L."/>
            <person name="Girlanda M."/>
            <person name="Hayes R."/>
            <person name="Keri Z."/>
            <person name="LaButti K."/>
            <person name="Lipzen A."/>
            <person name="Lombard V."/>
            <person name="Magnuson J."/>
            <person name="Maillard F."/>
            <person name="Morin E."/>
            <person name="Murat C."/>
            <person name="Nolan M."/>
            <person name="Ohm R."/>
            <person name="Pangilinan J."/>
            <person name="Pereira M."/>
            <person name="Perotto S."/>
            <person name="Peter M."/>
            <person name="Riley R."/>
            <person name="Sitrit Y."/>
            <person name="Stielow B."/>
            <person name="Szollosi G."/>
            <person name="Zifcakova L."/>
            <person name="Stursova M."/>
            <person name="Spatafora J.W."/>
            <person name="Tedersoo L."/>
            <person name="Vaario L.-M."/>
            <person name="Yamada A."/>
            <person name="Yan M."/>
            <person name="Wang P."/>
            <person name="Xu J."/>
            <person name="Bruns T."/>
            <person name="Baldrian P."/>
            <person name="Vilgalys R."/>
            <person name="Henrissat B."/>
            <person name="Grigoriev I.V."/>
            <person name="Hibbett D."/>
            <person name="Nagy L.G."/>
            <person name="Martin F.M."/>
        </authorList>
    </citation>
    <scope>NUCLEOTIDE SEQUENCE</scope>
    <source>
        <strain evidence="1">BED1</strain>
    </source>
</reference>
<evidence type="ECO:0008006" key="3">
    <source>
        <dbReference type="Google" id="ProtNLM"/>
    </source>
</evidence>
<accession>A0AAD4BJL2</accession>
<comment type="caution">
    <text evidence="1">The sequence shown here is derived from an EMBL/GenBank/DDBJ whole genome shotgun (WGS) entry which is preliminary data.</text>
</comment>
<evidence type="ECO:0000313" key="1">
    <source>
        <dbReference type="EMBL" id="KAF8432423.1"/>
    </source>
</evidence>
<protein>
    <recommendedName>
        <fullName evidence="3">C2H2-type domain-containing protein</fullName>
    </recommendedName>
</protein>
<dbReference type="EMBL" id="WHUW01000040">
    <property type="protein sequence ID" value="KAF8432423.1"/>
    <property type="molecule type" value="Genomic_DNA"/>
</dbReference>
<gene>
    <name evidence="1" type="ORF">L210DRAFT_3558425</name>
</gene>
<feature type="non-terminal residue" evidence="1">
    <location>
        <position position="1"/>
    </location>
</feature>
<proteinExistence type="predicted"/>